<dbReference type="EMBL" id="JAMPKM010000002">
    <property type="protein sequence ID" value="MEP0816694.1"/>
    <property type="molecule type" value="Genomic_DNA"/>
</dbReference>
<organism evidence="2 3">
    <name type="scientific">Trichocoleus desertorum GB2-A4</name>
    <dbReference type="NCBI Taxonomy" id="2933944"/>
    <lineage>
        <taxon>Bacteria</taxon>
        <taxon>Bacillati</taxon>
        <taxon>Cyanobacteriota</taxon>
        <taxon>Cyanophyceae</taxon>
        <taxon>Leptolyngbyales</taxon>
        <taxon>Trichocoleusaceae</taxon>
        <taxon>Trichocoleus</taxon>
    </lineage>
</organism>
<evidence type="ECO:0008006" key="4">
    <source>
        <dbReference type="Google" id="ProtNLM"/>
    </source>
</evidence>
<name>A0ABV0J4X3_9CYAN</name>
<accession>A0ABV0J4X3</accession>
<keyword evidence="1" id="KW-0472">Membrane</keyword>
<evidence type="ECO:0000256" key="1">
    <source>
        <dbReference type="SAM" id="Phobius"/>
    </source>
</evidence>
<gene>
    <name evidence="2" type="ORF">NC998_06260</name>
</gene>
<comment type="caution">
    <text evidence="2">The sequence shown here is derived from an EMBL/GenBank/DDBJ whole genome shotgun (WGS) entry which is preliminary data.</text>
</comment>
<evidence type="ECO:0000313" key="3">
    <source>
        <dbReference type="Proteomes" id="UP001464891"/>
    </source>
</evidence>
<protein>
    <recommendedName>
        <fullName evidence="4">Uridine phosphorylase</fullName>
    </recommendedName>
</protein>
<dbReference type="Proteomes" id="UP001464891">
    <property type="component" value="Unassembled WGS sequence"/>
</dbReference>
<keyword evidence="3" id="KW-1185">Reference proteome</keyword>
<keyword evidence="1" id="KW-0812">Transmembrane</keyword>
<sequence>MSSPQKIARRRLAARRNLWFERVMAILASANLLLVLFDVSYVPLRDFYLLRLPRLIPPAGNLTKLYDPIKGIEPHRDTQNYLQAVADLEAQVEKTGISSPEVEPYLEQLRNLSTEMVDTDPFRVADKSGTLEKIKNRMREHIYDQRRRVSSRQSFNLFWSQDHLLQAGWRGEIDFFNQEIRPLIATNYFRPLGETGDFVSYFWRIDLPFAIVFGVEFLARTFYISRRHKGISWLDAMLWRWYDVFLWLPFWFWLPSWRLLRIIPVTIRLHQAKLVDLDFVIAQINRGFVANFAEELTEVVVIRVINQIQGSVQRGEVTRWLFRSPSARGYIDINNTNEVEAIATLLVKLVVYEVLPKIQPDLEAILRHSVESGLRQLPLYQGLQQVPGVRDLPTQLADQVVTNVTQTAYHALVAALEDPVGAQLSSQLVQHFAEALGSEVQNQQTLHKIQGLLSDLLEEVKVNYIQRLSEEDMEGVLEQTHQLHQIVKK</sequence>
<keyword evidence="1" id="KW-1133">Transmembrane helix</keyword>
<feature type="transmembrane region" description="Helical" evidence="1">
    <location>
        <begin position="20"/>
        <end position="42"/>
    </location>
</feature>
<dbReference type="RefSeq" id="WP_199298984.1">
    <property type="nucleotide sequence ID" value="NZ_JAMPKM010000002.1"/>
</dbReference>
<reference evidence="2 3" key="1">
    <citation type="submission" date="2022-04" db="EMBL/GenBank/DDBJ databases">
        <title>Positive selection, recombination, and allopatry shape intraspecific diversity of widespread and dominant cyanobacteria.</title>
        <authorList>
            <person name="Wei J."/>
            <person name="Shu W."/>
            <person name="Hu C."/>
        </authorList>
    </citation>
    <scope>NUCLEOTIDE SEQUENCE [LARGE SCALE GENOMIC DNA]</scope>
    <source>
        <strain evidence="2 3">GB2-A4</strain>
    </source>
</reference>
<proteinExistence type="predicted"/>
<evidence type="ECO:0000313" key="2">
    <source>
        <dbReference type="EMBL" id="MEP0816694.1"/>
    </source>
</evidence>